<organism evidence="7 8">
    <name type="scientific">Schizopora paradoxa</name>
    <dbReference type="NCBI Taxonomy" id="27342"/>
    <lineage>
        <taxon>Eukaryota</taxon>
        <taxon>Fungi</taxon>
        <taxon>Dikarya</taxon>
        <taxon>Basidiomycota</taxon>
        <taxon>Agaricomycotina</taxon>
        <taxon>Agaricomycetes</taxon>
        <taxon>Hymenochaetales</taxon>
        <taxon>Schizoporaceae</taxon>
        <taxon>Schizopora</taxon>
    </lineage>
</organism>
<dbReference type="SUPFAM" id="SSF51395">
    <property type="entry name" value="FMN-linked oxidoreductases"/>
    <property type="match status" value="1"/>
</dbReference>
<dbReference type="PIRSF" id="PIRSF000138">
    <property type="entry name" value="Al-hdrx_acd_dh"/>
    <property type="match status" value="1"/>
</dbReference>
<dbReference type="Proteomes" id="UP000053477">
    <property type="component" value="Unassembled WGS sequence"/>
</dbReference>
<feature type="binding site" evidence="5">
    <location>
        <position position="203"/>
    </location>
    <ligand>
        <name>glyoxylate</name>
        <dbReference type="ChEBI" id="CHEBI:36655"/>
    </ligand>
</feature>
<protein>
    <submittedName>
        <fullName evidence="7">FMN-dependent alpha-hydroxy acid dehydrogenase</fullName>
    </submittedName>
</protein>
<feature type="binding site" evidence="5">
    <location>
        <position position="144"/>
    </location>
    <ligand>
        <name>FMN</name>
        <dbReference type="ChEBI" id="CHEBI:58210"/>
    </ligand>
</feature>
<dbReference type="InterPro" id="IPR013785">
    <property type="entry name" value="Aldolase_TIM"/>
</dbReference>
<dbReference type="FunCoup" id="A0A0H2RF06">
    <property type="interactions" value="92"/>
</dbReference>
<feature type="binding site" evidence="5">
    <location>
        <position position="62"/>
    </location>
    <ligand>
        <name>glyoxylate</name>
        <dbReference type="ChEBI" id="CHEBI:36655"/>
    </ligand>
</feature>
<feature type="binding site" evidence="5">
    <location>
        <position position="324"/>
    </location>
    <ligand>
        <name>FMN</name>
        <dbReference type="ChEBI" id="CHEBI:58210"/>
    </ligand>
</feature>
<gene>
    <name evidence="7" type="ORF">SCHPADRAFT_859372</name>
</gene>
<comment type="cofactor">
    <cofactor evidence="1">
        <name>FMN</name>
        <dbReference type="ChEBI" id="CHEBI:58210"/>
    </cofactor>
</comment>
<dbReference type="PANTHER" id="PTHR10578:SF86">
    <property type="entry name" value="DEPENDENT DEHYDROGENASE, PUTATIVE (AFU_ORTHOLOGUE AFUA_6G02720)-RELATED"/>
    <property type="match status" value="1"/>
</dbReference>
<reference evidence="7 8" key="1">
    <citation type="submission" date="2015-04" db="EMBL/GenBank/DDBJ databases">
        <title>Complete genome sequence of Schizopora paradoxa KUC8140, a cosmopolitan wood degrader in East Asia.</title>
        <authorList>
            <consortium name="DOE Joint Genome Institute"/>
            <person name="Min B."/>
            <person name="Park H."/>
            <person name="Jang Y."/>
            <person name="Kim J.-J."/>
            <person name="Kim K.H."/>
            <person name="Pangilinan J."/>
            <person name="Lipzen A."/>
            <person name="Riley R."/>
            <person name="Grigoriev I.V."/>
            <person name="Spatafora J.W."/>
            <person name="Choi I.-G."/>
        </authorList>
    </citation>
    <scope>NUCLEOTIDE SEQUENCE [LARGE SCALE GENOMIC DNA]</scope>
    <source>
        <strain evidence="7 8">KUC8140</strain>
    </source>
</reference>
<feature type="binding site" evidence="5">
    <location>
        <position position="303"/>
    </location>
    <ligand>
        <name>FMN</name>
        <dbReference type="ChEBI" id="CHEBI:58210"/>
    </ligand>
</feature>
<dbReference type="InterPro" id="IPR000262">
    <property type="entry name" value="FMN-dep_DH"/>
</dbReference>
<evidence type="ECO:0000313" key="8">
    <source>
        <dbReference type="Proteomes" id="UP000053477"/>
    </source>
</evidence>
<feature type="binding site" evidence="5">
    <location>
        <position position="168"/>
    </location>
    <ligand>
        <name>glyoxylate</name>
        <dbReference type="ChEBI" id="CHEBI:36655"/>
    </ligand>
</feature>
<feature type="binding site" evidence="5">
    <location>
        <position position="326"/>
    </location>
    <ligand>
        <name>glyoxylate</name>
        <dbReference type="ChEBI" id="CHEBI:36655"/>
    </ligand>
</feature>
<feature type="binding site" evidence="5">
    <location>
        <position position="329"/>
    </location>
    <ligand>
        <name>glyoxylate</name>
        <dbReference type="ChEBI" id="CHEBI:36655"/>
    </ligand>
</feature>
<comment type="similarity">
    <text evidence="3">Belongs to the FMN-dependent alpha-hydroxy acid dehydrogenase family.</text>
</comment>
<dbReference type="InterPro" id="IPR037396">
    <property type="entry name" value="FMN_HAD"/>
</dbReference>
<feature type="binding site" evidence="5">
    <location>
        <position position="166"/>
    </location>
    <ligand>
        <name>FMN</name>
        <dbReference type="ChEBI" id="CHEBI:58210"/>
    </ligand>
</feature>
<evidence type="ECO:0000256" key="2">
    <source>
        <dbReference type="ARBA" id="ARBA00023002"/>
    </source>
</evidence>
<feature type="binding site" evidence="5">
    <location>
        <position position="194"/>
    </location>
    <ligand>
        <name>FMN</name>
        <dbReference type="ChEBI" id="CHEBI:58210"/>
    </ligand>
</feature>
<dbReference type="PANTHER" id="PTHR10578">
    <property type="entry name" value="S -2-HYDROXY-ACID OXIDASE-RELATED"/>
    <property type="match status" value="1"/>
</dbReference>
<evidence type="ECO:0000313" key="7">
    <source>
        <dbReference type="EMBL" id="KLO08123.1"/>
    </source>
</evidence>
<feature type="binding site" evidence="5">
    <location>
        <begin position="115"/>
        <end position="117"/>
    </location>
    <ligand>
        <name>FMN</name>
        <dbReference type="ChEBI" id="CHEBI:58210"/>
    </ligand>
</feature>
<evidence type="ECO:0000256" key="1">
    <source>
        <dbReference type="ARBA" id="ARBA00001917"/>
    </source>
</evidence>
<accession>A0A0H2RF06</accession>
<dbReference type="OrthoDB" id="25826at2759"/>
<keyword evidence="2" id="KW-0560">Oxidoreductase</keyword>
<evidence type="ECO:0000259" key="6">
    <source>
        <dbReference type="PROSITE" id="PS51349"/>
    </source>
</evidence>
<feature type="active site" description="Proton acceptor" evidence="4">
    <location>
        <position position="326"/>
    </location>
</feature>
<keyword evidence="5" id="KW-0288">FMN</keyword>
<keyword evidence="8" id="KW-1185">Reference proteome</keyword>
<dbReference type="EMBL" id="KQ086105">
    <property type="protein sequence ID" value="KLO08123.1"/>
    <property type="molecule type" value="Genomic_DNA"/>
</dbReference>
<dbReference type="PROSITE" id="PS00557">
    <property type="entry name" value="FMN_HYDROXY_ACID_DH_1"/>
    <property type="match status" value="1"/>
</dbReference>
<evidence type="ECO:0000256" key="5">
    <source>
        <dbReference type="PIRSR" id="PIRSR000138-2"/>
    </source>
</evidence>
<dbReference type="STRING" id="27342.A0A0H2RF06"/>
<dbReference type="InterPro" id="IPR008259">
    <property type="entry name" value="FMN_hydac_DH_AS"/>
</dbReference>
<proteinExistence type="inferred from homology"/>
<feature type="domain" description="FMN hydroxy acid dehydrogenase" evidence="6">
    <location>
        <begin position="36"/>
        <end position="438"/>
    </location>
</feature>
<dbReference type="InterPro" id="IPR012133">
    <property type="entry name" value="Alpha-hydoxy_acid_DH_FMN"/>
</dbReference>
<dbReference type="GO" id="GO:0010181">
    <property type="term" value="F:FMN binding"/>
    <property type="evidence" value="ECO:0007669"/>
    <property type="project" value="InterPro"/>
</dbReference>
<dbReference type="Pfam" id="PF01070">
    <property type="entry name" value="FMN_dh"/>
    <property type="match status" value="1"/>
</dbReference>
<evidence type="ECO:0000256" key="4">
    <source>
        <dbReference type="PIRSR" id="PIRSR000138-1"/>
    </source>
</evidence>
<name>A0A0H2RF06_9AGAM</name>
<keyword evidence="5" id="KW-0285">Flavoprotein</keyword>
<sequence>MSAEHQASVEEDSKLHQDNKWTSFMTMMYMTPRPPALGTVDVQKIEDMAKEKLKDRPEAFWYVYGSAGTCSTDHANRAAFDRYRIVPSMLRNATHRDIEVDIFGKKYAAPLFLAPIGVQGIVHEEAELGSAIGAKNVGIPMIMSTASSRTIEEVGQANGAGDRWYQLYWPQTAELTKSVLTRAAQSGFSTLVVTLDTITIGWRPHDLDKTYLPFNQGVGIAVGLHDPVFMKMMGEEMWPLGKHVEYPYEPEKLRERAKNGDKEILTRMRLGQQWLKEVNSGIYRTWDDIKLLREHWKGPIVLKGIQTVQDAEMALEYVDGIVVSNHGGRQVDGAIASLDALSLICASEKIWKAQKSGKFTVLFDSGIRTGSDMIKAIALGAQAVLLGRPYIYGLALGGHAGVEEQVRIILADFELTMGLCGYKSISEIWGNRSILQLIPK</sequence>
<dbReference type="InParanoid" id="A0A0H2RF06"/>
<dbReference type="PROSITE" id="PS51349">
    <property type="entry name" value="FMN_HYDROXY_ACID_DH_2"/>
    <property type="match status" value="1"/>
</dbReference>
<dbReference type="GO" id="GO:0016491">
    <property type="term" value="F:oxidoreductase activity"/>
    <property type="evidence" value="ECO:0007669"/>
    <property type="project" value="UniProtKB-KW"/>
</dbReference>
<feature type="binding site" evidence="5">
    <location>
        <begin position="387"/>
        <end position="388"/>
    </location>
    <ligand>
        <name>FMN</name>
        <dbReference type="ChEBI" id="CHEBI:58210"/>
    </ligand>
</feature>
<evidence type="ECO:0000256" key="3">
    <source>
        <dbReference type="ARBA" id="ARBA00024042"/>
    </source>
</evidence>
<dbReference type="Gene3D" id="3.20.20.70">
    <property type="entry name" value="Aldolase class I"/>
    <property type="match status" value="1"/>
</dbReference>
<feature type="binding site" evidence="5">
    <location>
        <begin position="364"/>
        <end position="368"/>
    </location>
    <ligand>
        <name>FMN</name>
        <dbReference type="ChEBI" id="CHEBI:58210"/>
    </ligand>
</feature>
<dbReference type="AlphaFoldDB" id="A0A0H2RF06"/>